<accession>A8BMW9</accession>
<dbReference type="EMBL" id="AACB03000001">
    <property type="protein sequence ID" value="KAE8305592.1"/>
    <property type="molecule type" value="Genomic_DNA"/>
</dbReference>
<dbReference type="Proteomes" id="UP000001548">
    <property type="component" value="Unassembled WGS sequence"/>
</dbReference>
<evidence type="ECO:0000313" key="3">
    <source>
        <dbReference type="Proteomes" id="UP000001548"/>
    </source>
</evidence>
<evidence type="ECO:0000313" key="2">
    <source>
        <dbReference type="EMBL" id="KAE8305592.1"/>
    </source>
</evidence>
<keyword evidence="3" id="KW-1185">Reference proteome</keyword>
<protein>
    <submittedName>
        <fullName evidence="2">Uncharacterized protein</fullName>
    </submittedName>
</protein>
<dbReference type="RefSeq" id="XP_001705979.1">
    <property type="nucleotide sequence ID" value="XM_001705927.1"/>
</dbReference>
<dbReference type="Pfam" id="PF15261">
    <property type="entry name" value="JHY"/>
    <property type="match status" value="1"/>
</dbReference>
<sequence length="128" mass="15301">MKFVPHERGGLGPDLDRECTREAREKRTKQQEYARRLRETIQDLPKRVEKPPRKTEAELKRERQQEYAKNIPRPAVRPQTDRETISLPPLRKSTTQEERPIVKLMDMLEQHDKMLKECAEIYAYFGLQ</sequence>
<dbReference type="OMA" id="KFVPHER"/>
<organism evidence="2 3">
    <name type="scientific">Giardia intestinalis (strain ATCC 50803 / WB clone C6)</name>
    <name type="common">Giardia lamblia</name>
    <dbReference type="NCBI Taxonomy" id="184922"/>
    <lineage>
        <taxon>Eukaryota</taxon>
        <taxon>Metamonada</taxon>
        <taxon>Diplomonadida</taxon>
        <taxon>Hexamitidae</taxon>
        <taxon>Giardiinae</taxon>
        <taxon>Giardia</taxon>
    </lineage>
</organism>
<dbReference type="KEGG" id="gla:GL50803_008141"/>
<feature type="compositionally biased region" description="Basic and acidic residues" evidence="1">
    <location>
        <begin position="41"/>
        <end position="66"/>
    </location>
</feature>
<name>A8BMW9_GIAIC</name>
<proteinExistence type="predicted"/>
<evidence type="ECO:0000256" key="1">
    <source>
        <dbReference type="SAM" id="MobiDB-lite"/>
    </source>
</evidence>
<feature type="region of interest" description="Disordered" evidence="1">
    <location>
        <begin position="41"/>
        <end position="97"/>
    </location>
</feature>
<reference evidence="2 3" key="1">
    <citation type="journal article" date="2007" name="Science">
        <title>Genomic minimalism in the early diverging intestinal parasite Giardia lamblia.</title>
        <authorList>
            <person name="Morrison H.G."/>
            <person name="McArthur A.G."/>
            <person name="Gillin F.D."/>
            <person name="Aley S.B."/>
            <person name="Adam R.D."/>
            <person name="Olsen G.J."/>
            <person name="Best A.A."/>
            <person name="Cande W.Z."/>
            <person name="Chen F."/>
            <person name="Cipriano M.J."/>
            <person name="Davids B.J."/>
            <person name="Dawson S.C."/>
            <person name="Elmendorf H.G."/>
            <person name="Hehl A.B."/>
            <person name="Holder M.E."/>
            <person name="Huse S.M."/>
            <person name="Kim U.U."/>
            <person name="Lasek-Nesselquist E."/>
            <person name="Manning G."/>
            <person name="Nigam A."/>
            <person name="Nixon J.E."/>
            <person name="Palm D."/>
            <person name="Passamaneck N.E."/>
            <person name="Prabhu A."/>
            <person name="Reich C.I."/>
            <person name="Reiner D.S."/>
            <person name="Samuelson J."/>
            <person name="Svard S.G."/>
            <person name="Sogin M.L."/>
        </authorList>
    </citation>
    <scope>NUCLEOTIDE SEQUENCE [LARGE SCALE GENOMIC DNA]</scope>
    <source>
        <strain evidence="2 3">WB C6</strain>
    </source>
</reference>
<dbReference type="AlphaFoldDB" id="A8BMW9"/>
<dbReference type="GeneID" id="5698867"/>
<dbReference type="HOGENOM" id="CLU_1963759_0_0_1"/>
<comment type="caution">
    <text evidence="2">The sequence shown here is derived from an EMBL/GenBank/DDBJ whole genome shotgun (WGS) entry which is preliminary data.</text>
</comment>
<dbReference type="VEuPathDB" id="GiardiaDB:GL50803_8141"/>
<gene>
    <name evidence="2" type="ORF">GL50803_008141</name>
</gene>
<dbReference type="InterPro" id="IPR027968">
    <property type="entry name" value="JHY"/>
</dbReference>